<gene>
    <name evidence="1" type="ORF">KC19_8G115500</name>
</gene>
<protein>
    <submittedName>
        <fullName evidence="1">Uncharacterized protein</fullName>
    </submittedName>
</protein>
<evidence type="ECO:0000313" key="1">
    <source>
        <dbReference type="EMBL" id="KAG0564502.1"/>
    </source>
</evidence>
<reference evidence="1" key="1">
    <citation type="submission" date="2020-06" db="EMBL/GenBank/DDBJ databases">
        <title>WGS assembly of Ceratodon purpureus strain R40.</title>
        <authorList>
            <person name="Carey S.B."/>
            <person name="Jenkins J."/>
            <person name="Shu S."/>
            <person name="Lovell J.T."/>
            <person name="Sreedasyam A."/>
            <person name="Maumus F."/>
            <person name="Tiley G.P."/>
            <person name="Fernandez-Pozo N."/>
            <person name="Barry K."/>
            <person name="Chen C."/>
            <person name="Wang M."/>
            <person name="Lipzen A."/>
            <person name="Daum C."/>
            <person name="Saski C.A."/>
            <person name="Payton A.C."/>
            <person name="Mcbreen J.C."/>
            <person name="Conrad R.E."/>
            <person name="Kollar L.M."/>
            <person name="Olsson S."/>
            <person name="Huttunen S."/>
            <person name="Landis J.B."/>
            <person name="Wickett N.J."/>
            <person name="Johnson M.G."/>
            <person name="Rensing S.A."/>
            <person name="Grimwood J."/>
            <person name="Schmutz J."/>
            <person name="Mcdaniel S.F."/>
        </authorList>
    </citation>
    <scope>NUCLEOTIDE SEQUENCE</scope>
    <source>
        <strain evidence="1">R40</strain>
    </source>
</reference>
<sequence>MPTFTFDCELARLILSGFLPFSDIEFLNYAEAARQWAFVKDLSDIHIKQMTITQDSAVHPARRLLEPQVKPSYQTQALCRTEQECEDGVGVTCMQGNVVACSCDYIAACFPNVKKCSVYNSTHIESCGF</sequence>
<dbReference type="OrthoDB" id="10416952at2759"/>
<evidence type="ECO:0000313" key="2">
    <source>
        <dbReference type="Proteomes" id="UP000822688"/>
    </source>
</evidence>
<dbReference type="Proteomes" id="UP000822688">
    <property type="component" value="Chromosome 8"/>
</dbReference>
<organism evidence="1 2">
    <name type="scientific">Ceratodon purpureus</name>
    <name type="common">Fire moss</name>
    <name type="synonym">Dicranum purpureum</name>
    <dbReference type="NCBI Taxonomy" id="3225"/>
    <lineage>
        <taxon>Eukaryota</taxon>
        <taxon>Viridiplantae</taxon>
        <taxon>Streptophyta</taxon>
        <taxon>Embryophyta</taxon>
        <taxon>Bryophyta</taxon>
        <taxon>Bryophytina</taxon>
        <taxon>Bryopsida</taxon>
        <taxon>Dicranidae</taxon>
        <taxon>Pseudoditrichales</taxon>
        <taxon>Ditrichaceae</taxon>
        <taxon>Ceratodon</taxon>
    </lineage>
</organism>
<dbReference type="AlphaFoldDB" id="A0A8T0H5X1"/>
<proteinExistence type="predicted"/>
<dbReference type="EMBL" id="CM026429">
    <property type="protein sequence ID" value="KAG0564502.1"/>
    <property type="molecule type" value="Genomic_DNA"/>
</dbReference>
<comment type="caution">
    <text evidence="1">The sequence shown here is derived from an EMBL/GenBank/DDBJ whole genome shotgun (WGS) entry which is preliminary data.</text>
</comment>
<accession>A0A8T0H5X1</accession>
<keyword evidence="2" id="KW-1185">Reference proteome</keyword>
<name>A0A8T0H5X1_CERPU</name>